<dbReference type="EMBL" id="JAEPRB010000248">
    <property type="protein sequence ID" value="KAG2218166.1"/>
    <property type="molecule type" value="Genomic_DNA"/>
</dbReference>
<evidence type="ECO:0000259" key="4">
    <source>
        <dbReference type="Pfam" id="PF14214"/>
    </source>
</evidence>
<dbReference type="AlphaFoldDB" id="A0A8H7VCK5"/>
<evidence type="ECO:0000313" key="5">
    <source>
        <dbReference type="EMBL" id="KAG2218166.1"/>
    </source>
</evidence>
<comment type="caution">
    <text evidence="5">The sequence shown here is derived from an EMBL/GenBank/DDBJ whole genome shotgun (WGS) entry which is preliminary data.</text>
</comment>
<evidence type="ECO:0000259" key="3">
    <source>
        <dbReference type="Pfam" id="PF05970"/>
    </source>
</evidence>
<keyword evidence="1" id="KW-0233">DNA recombination</keyword>
<dbReference type="Proteomes" id="UP000646827">
    <property type="component" value="Unassembled WGS sequence"/>
</dbReference>
<proteinExistence type="inferred from homology"/>
<name>A0A8H7VCK5_9FUNG</name>
<accession>A0A8H7VCK5</accession>
<keyword evidence="1" id="KW-0547">Nucleotide-binding</keyword>
<keyword evidence="1" id="KW-0347">Helicase</keyword>
<keyword evidence="6" id="KW-1185">Reference proteome</keyword>
<dbReference type="GO" id="GO:0006310">
    <property type="term" value="P:DNA recombination"/>
    <property type="evidence" value="ECO:0007669"/>
    <property type="project" value="UniProtKB-KW"/>
</dbReference>
<dbReference type="GO" id="GO:0006281">
    <property type="term" value="P:DNA repair"/>
    <property type="evidence" value="ECO:0007669"/>
    <property type="project" value="UniProtKB-KW"/>
</dbReference>
<dbReference type="GO" id="GO:0043139">
    <property type="term" value="F:5'-3' DNA helicase activity"/>
    <property type="evidence" value="ECO:0007669"/>
    <property type="project" value="UniProtKB-EC"/>
</dbReference>
<organism evidence="5 6">
    <name type="scientific">Circinella minor</name>
    <dbReference type="NCBI Taxonomy" id="1195481"/>
    <lineage>
        <taxon>Eukaryota</taxon>
        <taxon>Fungi</taxon>
        <taxon>Fungi incertae sedis</taxon>
        <taxon>Mucoromycota</taxon>
        <taxon>Mucoromycotina</taxon>
        <taxon>Mucoromycetes</taxon>
        <taxon>Mucorales</taxon>
        <taxon>Lichtheimiaceae</taxon>
        <taxon>Circinella</taxon>
    </lineage>
</organism>
<protein>
    <recommendedName>
        <fullName evidence="1">ATP-dependent DNA helicase</fullName>
        <ecNumber evidence="1">5.6.2.3</ecNumber>
    </recommendedName>
</protein>
<keyword evidence="1" id="KW-0378">Hydrolase</keyword>
<dbReference type="Gene3D" id="3.40.50.300">
    <property type="entry name" value="P-loop containing nucleotide triphosphate hydrolases"/>
    <property type="match status" value="1"/>
</dbReference>
<feature type="non-terminal residue" evidence="5">
    <location>
        <position position="1"/>
    </location>
</feature>
<sequence>MSESHNQPDIISEQNEQTAVTLGSRIDFGTYRGRGAGRPRTRRRGAGRPNARSRVKSAYQHNFEEASVTGENVVQDPDSDNVHRHVLPPRTSQCNSCGARVWPWENNRRDLTGSHTFKICCDYGIVSLPVLAAPPQLLRDLLFGDQRSFHFRENIRKYNSVFAFASLGVNEDHEYTNNRGGAYAFRIHGSVYHRTGSLLPAENTDPCFAQIYIYDPQAQASRRQSIFDGLDQTLLVDLHDMLTQHNPHVQTFQTAGERLRREPGLNLSIRISGDLRVGRQYAAPSADEVAVLIVDNHREEATTRDVVLFPRNGPITRINETNSLYDPLHYVLMFPYAETGWREGLTLSGRELSSAAPNQQRHGRQNIVSVRQFYAYRLHERVNSYLHLYGRLWHQFIVDMFSKVEQRRMHYYRTHQRQLRVDVYSGMTDALQQDVADNTMDLARNLGRRVILPSSHTGSPRYMQQLYQDAMAIVRHFGKPDLFITVTCNPEWPEIREALAANGQQPSERPDLIARIFSEKIKCIMSDLKDHHVLGRVVAWVQVIEFQKRGLPHAHIVLILDDDSKIRTAEDVDNIVSAEIPDPTRYPKAYATITRNMIHTPCGEQLNSRARCMENNRCTKKYPKPFCPETRFDEHGNLTYRRRNMDDRTIEKTINGARYRVGNQWVVPYNLYLATKYNAHINVEICANTKAVKYLYKYVYKGSDRAEVTIGTNTASTHPSAEVQNEDEIQQFLNVRYISAAESCWRLFEKEMQSHFPSVIRLDIHLPDEEPVYFDVDASTQDILRAAGNRHTKLTRWFELNVQDERIDGSRQYLYIEIPSHYTYTPSGWRLRARGHNRGTPPISRMYFVQPRDLEKYSLRLLLLHVPGATSFRYLRTHNETVYPTFKAAAQARGLLQDDEEWNSCFQEAVEVTTSAHLLRDLFAVILAFCDIISPGHLWNRYIDDIAADFLENRRRQRENEGERPPIELTDDDVEHATNRALEELAAILPQYNRSLAEFPDMPQLQLHQQNPQHVLDRLLEDETRYNRRQLREHVAQAELDFNNGQREVYNQVTQAIQESIHGDHENLPENSRVFFLDGPGGTGKTFVYNALLAYVRSQGEIAIP</sequence>
<dbReference type="EC" id="5.6.2.3" evidence="1"/>
<keyword evidence="1" id="KW-0067">ATP-binding</keyword>
<dbReference type="GO" id="GO:0005524">
    <property type="term" value="F:ATP binding"/>
    <property type="evidence" value="ECO:0007669"/>
    <property type="project" value="UniProtKB-KW"/>
</dbReference>
<dbReference type="InterPro" id="IPR025476">
    <property type="entry name" value="Helitron_helicase-like"/>
</dbReference>
<dbReference type="GO" id="GO:0000723">
    <property type="term" value="P:telomere maintenance"/>
    <property type="evidence" value="ECO:0007669"/>
    <property type="project" value="InterPro"/>
</dbReference>
<keyword evidence="1" id="KW-0234">DNA repair</keyword>
<dbReference type="InterPro" id="IPR010285">
    <property type="entry name" value="DNA_helicase_pif1-like_DEAD"/>
</dbReference>
<feature type="compositionally biased region" description="Polar residues" evidence="2">
    <location>
        <begin position="1"/>
        <end position="21"/>
    </location>
</feature>
<dbReference type="PANTHER" id="PTHR45786:SF74">
    <property type="entry name" value="ATP-DEPENDENT DNA HELICASE"/>
    <property type="match status" value="1"/>
</dbReference>
<dbReference type="SUPFAM" id="SSF52540">
    <property type="entry name" value="P-loop containing nucleoside triphosphate hydrolases"/>
    <property type="match status" value="1"/>
</dbReference>
<dbReference type="Pfam" id="PF14214">
    <property type="entry name" value="Helitron_like_N"/>
    <property type="match status" value="1"/>
</dbReference>
<evidence type="ECO:0000256" key="1">
    <source>
        <dbReference type="RuleBase" id="RU363044"/>
    </source>
</evidence>
<evidence type="ECO:0000256" key="2">
    <source>
        <dbReference type="SAM" id="MobiDB-lite"/>
    </source>
</evidence>
<evidence type="ECO:0000313" key="6">
    <source>
        <dbReference type="Proteomes" id="UP000646827"/>
    </source>
</evidence>
<keyword evidence="1" id="KW-0227">DNA damage</keyword>
<comment type="cofactor">
    <cofactor evidence="1">
        <name>Mg(2+)</name>
        <dbReference type="ChEBI" id="CHEBI:18420"/>
    </cofactor>
</comment>
<comment type="similarity">
    <text evidence="1">Belongs to the helicase family.</text>
</comment>
<dbReference type="PANTHER" id="PTHR45786">
    <property type="entry name" value="DNA BINDING PROTEIN-LIKE"/>
    <property type="match status" value="1"/>
</dbReference>
<feature type="domain" description="DNA helicase Pif1-like DEAD-box helicase" evidence="3">
    <location>
        <begin position="1043"/>
        <end position="1104"/>
    </location>
</feature>
<dbReference type="OrthoDB" id="1075553at2759"/>
<feature type="region of interest" description="Disordered" evidence="2">
    <location>
        <begin position="1"/>
        <end position="54"/>
    </location>
</feature>
<dbReference type="InterPro" id="IPR027417">
    <property type="entry name" value="P-loop_NTPase"/>
</dbReference>
<dbReference type="GO" id="GO:0016787">
    <property type="term" value="F:hydrolase activity"/>
    <property type="evidence" value="ECO:0007669"/>
    <property type="project" value="UniProtKB-KW"/>
</dbReference>
<feature type="domain" description="Helitron helicase-like" evidence="4">
    <location>
        <begin position="373"/>
        <end position="558"/>
    </location>
</feature>
<gene>
    <name evidence="5" type="ORF">INT45_006218</name>
</gene>
<dbReference type="Pfam" id="PF05970">
    <property type="entry name" value="PIF1"/>
    <property type="match status" value="1"/>
</dbReference>
<feature type="compositionally biased region" description="Basic residues" evidence="2">
    <location>
        <begin position="35"/>
        <end position="54"/>
    </location>
</feature>
<comment type="catalytic activity">
    <reaction evidence="1">
        <text>ATP + H2O = ADP + phosphate + H(+)</text>
        <dbReference type="Rhea" id="RHEA:13065"/>
        <dbReference type="ChEBI" id="CHEBI:15377"/>
        <dbReference type="ChEBI" id="CHEBI:15378"/>
        <dbReference type="ChEBI" id="CHEBI:30616"/>
        <dbReference type="ChEBI" id="CHEBI:43474"/>
        <dbReference type="ChEBI" id="CHEBI:456216"/>
        <dbReference type="EC" id="5.6.2.3"/>
    </reaction>
</comment>
<reference evidence="5 6" key="1">
    <citation type="submission" date="2020-12" db="EMBL/GenBank/DDBJ databases">
        <title>Metabolic potential, ecology and presence of endohyphal bacteria is reflected in genomic diversity of Mucoromycotina.</title>
        <authorList>
            <person name="Muszewska A."/>
            <person name="Okrasinska A."/>
            <person name="Steczkiewicz K."/>
            <person name="Drgas O."/>
            <person name="Orlowska M."/>
            <person name="Perlinska-Lenart U."/>
            <person name="Aleksandrzak-Piekarczyk T."/>
            <person name="Szatraj K."/>
            <person name="Zielenkiewicz U."/>
            <person name="Pilsyk S."/>
            <person name="Malc E."/>
            <person name="Mieczkowski P."/>
            <person name="Kruszewska J.S."/>
            <person name="Biernat P."/>
            <person name="Pawlowska J."/>
        </authorList>
    </citation>
    <scope>NUCLEOTIDE SEQUENCE [LARGE SCALE GENOMIC DNA]</scope>
    <source>
        <strain evidence="5 6">CBS 142.35</strain>
    </source>
</reference>